<dbReference type="Pfam" id="PF07690">
    <property type="entry name" value="MFS_1"/>
    <property type="match status" value="1"/>
</dbReference>
<keyword evidence="4 6" id="KW-1133">Transmembrane helix</keyword>
<comment type="subcellular location">
    <subcellularLocation>
        <location evidence="1">Membrane</location>
        <topology evidence="1">Multi-pass membrane protein</topology>
    </subcellularLocation>
</comment>
<comment type="caution">
    <text evidence="7">The sequence shown here is derived from an EMBL/GenBank/DDBJ whole genome shotgun (WGS) entry which is preliminary data.</text>
</comment>
<keyword evidence="5 6" id="KW-0472">Membrane</keyword>
<sequence length="427" mass="46038">MQSDRSKNERPITAPSAGTGYLNIFCSRRMTVMLLLGFSSGLPLPLTSGTLQAWLTIAGIDLRTIGIFSLIGIPYTIKFLWSPLMDRFVPPWLGRRRGWMVSTQFALILGIGFMGFMKPQYAPVMLAVLALVVAFTSASQDIVIDAYRTDVLHEAERGIGAATSILGYRLAMLVGGALALILSDHIGWEHTYLVMAGLMVVGIAGTYVGPEPDGRIVPPKSLEEAMWGPLKDFFSRPLAFAMLSLVVLYKLGDAYAGTLTTPFLLRGVGFSPTEVGTINKGMGLVATIVGAMFGGTLMVSLGLFRSLMAFGLLQMVSNLSFMALALTGKSYVMLLFAVAFENLSGGMGTAALAALLMALCNRRYTATQFALLSSLAALGRVFISPTSGYLVEKTGWPVFFLITALTALPGLWLVRQLRNEIEGLKEE</sequence>
<dbReference type="FunFam" id="1.20.1250.20:FF:000072">
    <property type="entry name" value="Muropeptide transporter AmpG"/>
    <property type="match status" value="1"/>
</dbReference>
<dbReference type="PROSITE" id="PS50850">
    <property type="entry name" value="MFS"/>
    <property type="match status" value="1"/>
</dbReference>
<gene>
    <name evidence="7" type="ORF">GXY80_01540</name>
</gene>
<dbReference type="InterPro" id="IPR004752">
    <property type="entry name" value="AmpG_permease/AT-1"/>
</dbReference>
<feature type="transmembrane region" description="Helical" evidence="6">
    <location>
        <begin position="123"/>
        <end position="144"/>
    </location>
</feature>
<dbReference type="STRING" id="909663.GCA_000512235_02679"/>
<evidence type="ECO:0000313" key="7">
    <source>
        <dbReference type="EMBL" id="NLW34153.1"/>
    </source>
</evidence>
<dbReference type="PANTHER" id="PTHR12778">
    <property type="entry name" value="SOLUTE CARRIER FAMILY 33 ACETYL-COA TRANSPORTER -RELATED"/>
    <property type="match status" value="1"/>
</dbReference>
<evidence type="ECO:0000313" key="8">
    <source>
        <dbReference type="Proteomes" id="UP000777265"/>
    </source>
</evidence>
<feature type="transmembrane region" description="Helical" evidence="6">
    <location>
        <begin position="54"/>
        <end position="77"/>
    </location>
</feature>
<protein>
    <submittedName>
        <fullName evidence="7">MFS transporter</fullName>
    </submittedName>
</protein>
<dbReference type="Gene3D" id="1.20.1250.20">
    <property type="entry name" value="MFS general substrate transporter like domains"/>
    <property type="match status" value="1"/>
</dbReference>
<feature type="transmembrane region" description="Helical" evidence="6">
    <location>
        <begin position="396"/>
        <end position="414"/>
    </location>
</feature>
<evidence type="ECO:0000256" key="2">
    <source>
        <dbReference type="ARBA" id="ARBA00022448"/>
    </source>
</evidence>
<feature type="transmembrane region" description="Helical" evidence="6">
    <location>
        <begin position="233"/>
        <end position="252"/>
    </location>
</feature>
<dbReference type="SUPFAM" id="SSF103473">
    <property type="entry name" value="MFS general substrate transporter"/>
    <property type="match status" value="1"/>
</dbReference>
<name>A0A351U804_9BACT</name>
<dbReference type="PANTHER" id="PTHR12778:SF10">
    <property type="entry name" value="MAJOR FACILITATOR SUPERFAMILY DOMAIN-CONTAINING PROTEIN 3"/>
    <property type="match status" value="1"/>
</dbReference>
<dbReference type="AlphaFoldDB" id="A0A351U804"/>
<dbReference type="GO" id="GO:0016020">
    <property type="term" value="C:membrane"/>
    <property type="evidence" value="ECO:0007669"/>
    <property type="project" value="UniProtKB-SubCell"/>
</dbReference>
<dbReference type="CDD" id="cd17486">
    <property type="entry name" value="MFS_AmpG_like"/>
    <property type="match status" value="1"/>
</dbReference>
<keyword evidence="3 6" id="KW-0812">Transmembrane</keyword>
<dbReference type="EMBL" id="JAAYEE010000028">
    <property type="protein sequence ID" value="NLW34153.1"/>
    <property type="molecule type" value="Genomic_DNA"/>
</dbReference>
<evidence type="ECO:0000256" key="5">
    <source>
        <dbReference type="ARBA" id="ARBA00023136"/>
    </source>
</evidence>
<reference evidence="7" key="2">
    <citation type="submission" date="2020-01" db="EMBL/GenBank/DDBJ databases">
        <authorList>
            <person name="Campanaro S."/>
        </authorList>
    </citation>
    <scope>NUCLEOTIDE SEQUENCE</scope>
    <source>
        <strain evidence="7">AS06rmzACSIP_7</strain>
    </source>
</reference>
<feature type="transmembrane region" description="Helical" evidence="6">
    <location>
        <begin position="165"/>
        <end position="186"/>
    </location>
</feature>
<feature type="transmembrane region" description="Helical" evidence="6">
    <location>
        <begin position="369"/>
        <end position="390"/>
    </location>
</feature>
<feature type="transmembrane region" description="Helical" evidence="6">
    <location>
        <begin position="332"/>
        <end position="357"/>
    </location>
</feature>
<evidence type="ECO:0000256" key="4">
    <source>
        <dbReference type="ARBA" id="ARBA00022989"/>
    </source>
</evidence>
<dbReference type="InterPro" id="IPR011701">
    <property type="entry name" value="MFS"/>
</dbReference>
<organism evidence="7 8">
    <name type="scientific">Syntrophorhabdus aromaticivorans</name>
    <dbReference type="NCBI Taxonomy" id="328301"/>
    <lineage>
        <taxon>Bacteria</taxon>
        <taxon>Pseudomonadati</taxon>
        <taxon>Thermodesulfobacteriota</taxon>
        <taxon>Syntrophorhabdia</taxon>
        <taxon>Syntrophorhabdales</taxon>
        <taxon>Syntrophorhabdaceae</taxon>
        <taxon>Syntrophorhabdus</taxon>
    </lineage>
</organism>
<feature type="transmembrane region" description="Helical" evidence="6">
    <location>
        <begin position="192"/>
        <end position="212"/>
    </location>
</feature>
<reference evidence="7" key="1">
    <citation type="journal article" date="2020" name="Biotechnol. Biofuels">
        <title>New insights from the biogas microbiome by comprehensive genome-resolved metagenomics of nearly 1600 species originating from multiple anaerobic digesters.</title>
        <authorList>
            <person name="Campanaro S."/>
            <person name="Treu L."/>
            <person name="Rodriguez-R L.M."/>
            <person name="Kovalovszki A."/>
            <person name="Ziels R.M."/>
            <person name="Maus I."/>
            <person name="Zhu X."/>
            <person name="Kougias P.G."/>
            <person name="Basile A."/>
            <person name="Luo G."/>
            <person name="Schluter A."/>
            <person name="Konstantinidis K.T."/>
            <person name="Angelidaki I."/>
        </authorList>
    </citation>
    <scope>NUCLEOTIDE SEQUENCE</scope>
    <source>
        <strain evidence="7">AS06rmzACSIP_7</strain>
    </source>
</reference>
<dbReference type="InterPro" id="IPR036259">
    <property type="entry name" value="MFS_trans_sf"/>
</dbReference>
<proteinExistence type="predicted"/>
<evidence type="ECO:0000256" key="3">
    <source>
        <dbReference type="ARBA" id="ARBA00022692"/>
    </source>
</evidence>
<dbReference type="GO" id="GO:0022857">
    <property type="term" value="F:transmembrane transporter activity"/>
    <property type="evidence" value="ECO:0007669"/>
    <property type="project" value="InterPro"/>
</dbReference>
<evidence type="ECO:0000256" key="1">
    <source>
        <dbReference type="ARBA" id="ARBA00004141"/>
    </source>
</evidence>
<evidence type="ECO:0000256" key="6">
    <source>
        <dbReference type="SAM" id="Phobius"/>
    </source>
</evidence>
<keyword evidence="2" id="KW-0813">Transport</keyword>
<dbReference type="Proteomes" id="UP000777265">
    <property type="component" value="Unassembled WGS sequence"/>
</dbReference>
<accession>A0A351U804</accession>
<feature type="transmembrane region" description="Helical" evidence="6">
    <location>
        <begin position="281"/>
        <end position="300"/>
    </location>
</feature>
<dbReference type="NCBIfam" id="TIGR00901">
    <property type="entry name" value="2A0125"/>
    <property type="match status" value="1"/>
</dbReference>
<dbReference type="InterPro" id="IPR020846">
    <property type="entry name" value="MFS_dom"/>
</dbReference>
<feature type="transmembrane region" description="Helical" evidence="6">
    <location>
        <begin position="98"/>
        <end position="117"/>
    </location>
</feature>